<evidence type="ECO:0000313" key="3">
    <source>
        <dbReference type="Proteomes" id="UP000294980"/>
    </source>
</evidence>
<dbReference type="Pfam" id="PF05050">
    <property type="entry name" value="Methyltransf_21"/>
    <property type="match status" value="1"/>
</dbReference>
<dbReference type="GO" id="GO:0032259">
    <property type="term" value="P:methylation"/>
    <property type="evidence" value="ECO:0007669"/>
    <property type="project" value="UniProtKB-KW"/>
</dbReference>
<feature type="domain" description="Methyltransferase FkbM" evidence="1">
    <location>
        <begin position="43"/>
        <end position="187"/>
    </location>
</feature>
<dbReference type="PANTHER" id="PTHR36973:SF4">
    <property type="entry name" value="NODULATION PROTEIN"/>
    <property type="match status" value="1"/>
</dbReference>
<dbReference type="PANTHER" id="PTHR36973">
    <property type="entry name" value="SLL1456 PROTEIN-RELATED"/>
    <property type="match status" value="1"/>
</dbReference>
<dbReference type="InterPro" id="IPR006342">
    <property type="entry name" value="FkbM_mtfrase"/>
</dbReference>
<reference evidence="2 3" key="1">
    <citation type="submission" date="2019-03" db="EMBL/GenBank/DDBJ databases">
        <title>Genomic Encyclopedia of Type Strains, Phase IV (KMG-IV): sequencing the most valuable type-strain genomes for metagenomic binning, comparative biology and taxonomic classification.</title>
        <authorList>
            <person name="Goeker M."/>
        </authorList>
    </citation>
    <scope>NUCLEOTIDE SEQUENCE [LARGE SCALE GENOMIC DNA]</scope>
    <source>
        <strain evidence="2 3">DSM 23344</strain>
    </source>
</reference>
<dbReference type="EMBL" id="SLWX01000015">
    <property type="protein sequence ID" value="TCO73752.1"/>
    <property type="molecule type" value="Genomic_DNA"/>
</dbReference>
<keyword evidence="3" id="KW-1185">Reference proteome</keyword>
<organism evidence="2 3">
    <name type="scientific">Chromatocurvus halotolerans</name>
    <dbReference type="NCBI Taxonomy" id="1132028"/>
    <lineage>
        <taxon>Bacteria</taxon>
        <taxon>Pseudomonadati</taxon>
        <taxon>Pseudomonadota</taxon>
        <taxon>Gammaproteobacteria</taxon>
        <taxon>Cellvibrionales</taxon>
        <taxon>Halieaceae</taxon>
        <taxon>Chromatocurvus</taxon>
    </lineage>
</organism>
<evidence type="ECO:0000259" key="1">
    <source>
        <dbReference type="Pfam" id="PF05050"/>
    </source>
</evidence>
<dbReference type="SUPFAM" id="SSF53335">
    <property type="entry name" value="S-adenosyl-L-methionine-dependent methyltransferases"/>
    <property type="match status" value="1"/>
</dbReference>
<evidence type="ECO:0000313" key="2">
    <source>
        <dbReference type="EMBL" id="TCO73752.1"/>
    </source>
</evidence>
<proteinExistence type="predicted"/>
<accession>A0A4R2KM87</accession>
<dbReference type="InterPro" id="IPR029063">
    <property type="entry name" value="SAM-dependent_MTases_sf"/>
</dbReference>
<dbReference type="Gene3D" id="3.40.50.150">
    <property type="entry name" value="Vaccinia Virus protein VP39"/>
    <property type="match status" value="1"/>
</dbReference>
<protein>
    <submittedName>
        <fullName evidence="2">FkbM family methyltransferase</fullName>
    </submittedName>
</protein>
<dbReference type="OrthoDB" id="9810122at2"/>
<dbReference type="NCBIfam" id="TIGR01444">
    <property type="entry name" value="fkbM_fam"/>
    <property type="match status" value="1"/>
</dbReference>
<dbReference type="InterPro" id="IPR053188">
    <property type="entry name" value="FkbM_Methyltransferase"/>
</dbReference>
<gene>
    <name evidence="2" type="ORF">EV688_11569</name>
</gene>
<dbReference type="RefSeq" id="WP_117319327.1">
    <property type="nucleotide sequence ID" value="NZ_QQSW01000024.1"/>
</dbReference>
<sequence>MESATDYLARLQKQAPNAQHWDWEATLARSYSQLLQPGAVVIDVGAHTGRHVDCFRHPVRCARIYAVEPQPEQASYLQTRYRDAVDVQVVTRALGAEAGTARFTVNSAAPEESGLRRRHYNDESSARIREIDVDVGTVDQLVADEQLSALHFIKVDVEGAEIDVLQGGNAAIQRFRPLLAVEYGSPSFSVYGRQPGDLFELAASMDYCIMDLLGHRCVDRADWLSLVDAYYWDFLLVPSEKAEQVSRRLDSHAWPVPAAAQHRHATGEGTRWWQRLRHALRPGRGRADIEAAYREVLSRAPDAAGLEHYHARLLAGQLDIRGIKAELRASDEYAARQQHSAH</sequence>
<comment type="caution">
    <text evidence="2">The sequence shown here is derived from an EMBL/GenBank/DDBJ whole genome shotgun (WGS) entry which is preliminary data.</text>
</comment>
<dbReference type="AlphaFoldDB" id="A0A4R2KM87"/>
<dbReference type="GO" id="GO:0008171">
    <property type="term" value="F:O-methyltransferase activity"/>
    <property type="evidence" value="ECO:0007669"/>
    <property type="project" value="TreeGrafter"/>
</dbReference>
<keyword evidence="2" id="KW-0489">Methyltransferase</keyword>
<dbReference type="Proteomes" id="UP000294980">
    <property type="component" value="Unassembled WGS sequence"/>
</dbReference>
<name>A0A4R2KM87_9GAMM</name>
<keyword evidence="2" id="KW-0808">Transferase</keyword>